<dbReference type="PATRIC" id="fig|1114960.4.peg.4977"/>
<evidence type="ECO:0000313" key="1">
    <source>
        <dbReference type="EMBL" id="EHK80484.1"/>
    </source>
</evidence>
<dbReference type="Proteomes" id="UP000005064">
    <property type="component" value="Unassembled WGS sequence"/>
</dbReference>
<dbReference type="EMBL" id="AHBW01000068">
    <property type="protein sequence ID" value="EHK80484.1"/>
    <property type="molecule type" value="Genomic_DNA"/>
</dbReference>
<protein>
    <submittedName>
        <fullName evidence="1">Uncharacterized protein</fullName>
    </submittedName>
</protein>
<dbReference type="RefSeq" id="WP_006554765.1">
    <property type="nucleotide sequence ID" value="NZ_AHBW01000068.1"/>
</dbReference>
<organism evidence="1 2">
    <name type="scientific">Rhodococcus pyridinivorans AK37</name>
    <dbReference type="NCBI Taxonomy" id="1114960"/>
    <lineage>
        <taxon>Bacteria</taxon>
        <taxon>Bacillati</taxon>
        <taxon>Actinomycetota</taxon>
        <taxon>Actinomycetes</taxon>
        <taxon>Mycobacteriales</taxon>
        <taxon>Nocardiaceae</taxon>
        <taxon>Rhodococcus</taxon>
    </lineage>
</organism>
<name>H0JYN9_9NOCA</name>
<comment type="caution">
    <text evidence="1">The sequence shown here is derived from an EMBL/GenBank/DDBJ whole genome shotgun (WGS) entry which is preliminary data.</text>
</comment>
<sequence length="46" mass="5052">MQQIELEALPGHIMTVELDDGHLLAAVYNGDDVQVCTAQWQVNTPS</sequence>
<dbReference type="AlphaFoldDB" id="H0JYN9"/>
<proteinExistence type="predicted"/>
<reference evidence="1 2" key="1">
    <citation type="submission" date="2011-12" db="EMBL/GenBank/DDBJ databases">
        <authorList>
            <person name="Kriszt B."/>
            <person name="Tancsics A."/>
            <person name="Cserhati M."/>
            <person name="Toth A."/>
            <person name="Nagy I."/>
            <person name="Horvath B."/>
            <person name="Tamura T."/>
            <person name="Kukolya J."/>
            <person name="Szoboszlay S."/>
        </authorList>
    </citation>
    <scope>NUCLEOTIDE SEQUENCE [LARGE SCALE GENOMIC DNA]</scope>
    <source>
        <strain evidence="1 2">AK37</strain>
    </source>
</reference>
<gene>
    <name evidence="1" type="ORF">AK37_24419</name>
</gene>
<accession>H0JYN9</accession>
<evidence type="ECO:0000313" key="2">
    <source>
        <dbReference type="Proteomes" id="UP000005064"/>
    </source>
</evidence>